<reference evidence="3 4" key="1">
    <citation type="submission" date="2019-09" db="EMBL/GenBank/DDBJ databases">
        <title>Segnochrobactrum spirostomi gen. nov., sp. nov., isolated from the ciliate Spirostomum cf. yagiui and description of a novel family, Segnochrobactraceae fam. nov. within the order Rhizobiales of the class Alphaproteobacteria.</title>
        <authorList>
            <person name="Akter S."/>
            <person name="Shazib S.U.A."/>
            <person name="Shin M.K."/>
        </authorList>
    </citation>
    <scope>NUCLEOTIDE SEQUENCE [LARGE SCALE GENOMIC DNA]</scope>
    <source>
        <strain evidence="3 4">Sp-1</strain>
    </source>
</reference>
<accession>A0A6A7Y138</accession>
<dbReference type="Proteomes" id="UP000332515">
    <property type="component" value="Unassembled WGS sequence"/>
</dbReference>
<dbReference type="EMBL" id="VWNA01000001">
    <property type="protein sequence ID" value="MQT11639.1"/>
    <property type="molecule type" value="Genomic_DNA"/>
</dbReference>
<keyword evidence="4" id="KW-1185">Reference proteome</keyword>
<dbReference type="InterPro" id="IPR036969">
    <property type="entry name" value="Citrate_synthase_sf"/>
</dbReference>
<dbReference type="PRINTS" id="PR00143">
    <property type="entry name" value="CITRTSNTHASE"/>
</dbReference>
<dbReference type="SUPFAM" id="SSF48256">
    <property type="entry name" value="Citrate synthase"/>
    <property type="match status" value="1"/>
</dbReference>
<keyword evidence="2" id="KW-0808">Transferase</keyword>
<dbReference type="PANTHER" id="PTHR11739:SF4">
    <property type="entry name" value="CITRATE SYNTHASE, PEROXISOMAL"/>
    <property type="match status" value="1"/>
</dbReference>
<dbReference type="GO" id="GO:0005829">
    <property type="term" value="C:cytosol"/>
    <property type="evidence" value="ECO:0007669"/>
    <property type="project" value="TreeGrafter"/>
</dbReference>
<dbReference type="InterPro" id="IPR016142">
    <property type="entry name" value="Citrate_synth-like_lrg_a-sub"/>
</dbReference>
<sequence>MDQALSDKDYIDATAASAKLAVSRATLYAYVSRGQIRTAPHPDDPRGRLYSVADIETLIRRKTERKPRIAAARALDWGLPVLTTGISRIADGRLFYRDRDATRLAEQDDLEAVAARLWESGETRFAEASYEVAAMTGWVLPAEAIEGMSATERATLLLARIAPLDTPGGRDALKRARLVLGIAAAAVEGRLKPGVPLHEGLALAWGRPDAADAIRRALVLCADHELNASTFAVRVTASTGASLTACLIAGLQALSGPRHGGMTARVTALFDEMIGVGDGVVAVRERLRRGDPLPGFGHPLYPDGDPRATALLAAYPPPPILANGIAEGAAATHLKPTLDVALATIERLYGLPRGSGLALFAIGRSVGWIAHATEQQASGLLIRPRADHPDPAAL</sequence>
<evidence type="ECO:0000256" key="1">
    <source>
        <dbReference type="ARBA" id="ARBA00010566"/>
    </source>
</evidence>
<dbReference type="InterPro" id="IPR002020">
    <property type="entry name" value="Citrate_synthase"/>
</dbReference>
<dbReference type="Pfam" id="PF00285">
    <property type="entry name" value="Citrate_synt"/>
    <property type="match status" value="1"/>
</dbReference>
<comment type="similarity">
    <text evidence="1">Belongs to the citrate synthase family.</text>
</comment>
<dbReference type="Gene3D" id="1.10.580.10">
    <property type="entry name" value="Citrate Synthase, domain 1"/>
    <property type="match status" value="1"/>
</dbReference>
<dbReference type="AlphaFoldDB" id="A0A6A7Y138"/>
<protein>
    <submittedName>
        <fullName evidence="3">Citrate synthase</fullName>
    </submittedName>
</protein>
<evidence type="ECO:0000313" key="3">
    <source>
        <dbReference type="EMBL" id="MQT11639.1"/>
    </source>
</evidence>
<dbReference type="PANTHER" id="PTHR11739">
    <property type="entry name" value="CITRATE SYNTHASE"/>
    <property type="match status" value="1"/>
</dbReference>
<dbReference type="RefSeq" id="WP_153478552.1">
    <property type="nucleotide sequence ID" value="NZ_VWNA01000001.1"/>
</dbReference>
<dbReference type="CDD" id="cd06102">
    <property type="entry name" value="citrate_synt_like_2"/>
    <property type="match status" value="1"/>
</dbReference>
<dbReference type="GO" id="GO:0006099">
    <property type="term" value="P:tricarboxylic acid cycle"/>
    <property type="evidence" value="ECO:0007669"/>
    <property type="project" value="TreeGrafter"/>
</dbReference>
<dbReference type="GO" id="GO:0005975">
    <property type="term" value="P:carbohydrate metabolic process"/>
    <property type="evidence" value="ECO:0007669"/>
    <property type="project" value="TreeGrafter"/>
</dbReference>
<evidence type="ECO:0000256" key="2">
    <source>
        <dbReference type="ARBA" id="ARBA00022679"/>
    </source>
</evidence>
<comment type="caution">
    <text evidence="3">The sequence shown here is derived from an EMBL/GenBank/DDBJ whole genome shotgun (WGS) entry which is preliminary data.</text>
</comment>
<proteinExistence type="inferred from homology"/>
<gene>
    <name evidence="3" type="ORF">F0357_02910</name>
</gene>
<evidence type="ECO:0000313" key="4">
    <source>
        <dbReference type="Proteomes" id="UP000332515"/>
    </source>
</evidence>
<organism evidence="3 4">
    <name type="scientific">Segnochrobactrum spirostomi</name>
    <dbReference type="NCBI Taxonomy" id="2608987"/>
    <lineage>
        <taxon>Bacteria</taxon>
        <taxon>Pseudomonadati</taxon>
        <taxon>Pseudomonadota</taxon>
        <taxon>Alphaproteobacteria</taxon>
        <taxon>Hyphomicrobiales</taxon>
        <taxon>Segnochrobactraceae</taxon>
        <taxon>Segnochrobactrum</taxon>
    </lineage>
</organism>
<dbReference type="GO" id="GO:0046912">
    <property type="term" value="F:acyltransferase activity, acyl groups converted into alkyl on transfer"/>
    <property type="evidence" value="ECO:0007669"/>
    <property type="project" value="InterPro"/>
</dbReference>
<name>A0A6A7Y138_9HYPH</name>